<protein>
    <submittedName>
        <fullName evidence="2">Uncharacterized protein</fullName>
    </submittedName>
</protein>
<feature type="compositionally biased region" description="Low complexity" evidence="1">
    <location>
        <begin position="1"/>
        <end position="25"/>
    </location>
</feature>
<dbReference type="Proteomes" id="UP001608902">
    <property type="component" value="Unassembled WGS sequence"/>
</dbReference>
<evidence type="ECO:0000256" key="1">
    <source>
        <dbReference type="SAM" id="MobiDB-lite"/>
    </source>
</evidence>
<feature type="compositionally biased region" description="Basic and acidic residues" evidence="1">
    <location>
        <begin position="52"/>
        <end position="67"/>
    </location>
</feature>
<dbReference type="EMBL" id="JBGFUD010013515">
    <property type="protein sequence ID" value="MFH4983734.1"/>
    <property type="molecule type" value="Genomic_DNA"/>
</dbReference>
<dbReference type="AlphaFoldDB" id="A0ABD6F1K1"/>
<organism evidence="2 3">
    <name type="scientific">Gnathostoma spinigerum</name>
    <dbReference type="NCBI Taxonomy" id="75299"/>
    <lineage>
        <taxon>Eukaryota</taxon>
        <taxon>Metazoa</taxon>
        <taxon>Ecdysozoa</taxon>
        <taxon>Nematoda</taxon>
        <taxon>Chromadorea</taxon>
        <taxon>Rhabditida</taxon>
        <taxon>Spirurina</taxon>
        <taxon>Gnathostomatomorpha</taxon>
        <taxon>Gnathostomatoidea</taxon>
        <taxon>Gnathostomatidae</taxon>
        <taxon>Gnathostoma</taxon>
    </lineage>
</organism>
<gene>
    <name evidence="2" type="ORF">AB6A40_010443</name>
</gene>
<name>A0ABD6F1K1_9BILA</name>
<feature type="compositionally biased region" description="Polar residues" evidence="1">
    <location>
        <begin position="87"/>
        <end position="97"/>
    </location>
</feature>
<evidence type="ECO:0000313" key="3">
    <source>
        <dbReference type="Proteomes" id="UP001608902"/>
    </source>
</evidence>
<feature type="compositionally biased region" description="Basic and acidic residues" evidence="1">
    <location>
        <begin position="74"/>
        <end position="86"/>
    </location>
</feature>
<comment type="caution">
    <text evidence="2">The sequence shown here is derived from an EMBL/GenBank/DDBJ whole genome shotgun (WGS) entry which is preliminary data.</text>
</comment>
<keyword evidence="3" id="KW-1185">Reference proteome</keyword>
<reference evidence="2 3" key="1">
    <citation type="submission" date="2024-08" db="EMBL/GenBank/DDBJ databases">
        <title>Gnathostoma spinigerum genome.</title>
        <authorList>
            <person name="Gonzalez-Bertolin B."/>
            <person name="Monzon S."/>
            <person name="Zaballos A."/>
            <person name="Jimenez P."/>
            <person name="Dekumyoy P."/>
            <person name="Varona S."/>
            <person name="Cuesta I."/>
            <person name="Sumanam S."/>
            <person name="Adisakwattana P."/>
            <person name="Gasser R.B."/>
            <person name="Hernandez-Gonzalez A."/>
            <person name="Young N.D."/>
            <person name="Perteguer M.J."/>
        </authorList>
    </citation>
    <scope>NUCLEOTIDE SEQUENCE [LARGE SCALE GENOMIC DNA]</scope>
    <source>
        <strain evidence="2">AL3</strain>
        <tissue evidence="2">Liver</tissue>
    </source>
</reference>
<proteinExistence type="predicted"/>
<evidence type="ECO:0000313" key="2">
    <source>
        <dbReference type="EMBL" id="MFH4983734.1"/>
    </source>
</evidence>
<accession>A0ABD6F1K1</accession>
<feature type="region of interest" description="Disordered" evidence="1">
    <location>
        <begin position="1"/>
        <end position="122"/>
    </location>
</feature>
<sequence length="180" mass="19759">MEKSSGEVQSSSESTTSSKKSASASEKCKVPTELPATRKSLSVPTKQSSVSKKTESKSEAELNKKQELAPMFDQNHKISLADEVNEKASQQAPASDQKNNNTTTNKEENTSFKEPPTPCISEDDLDRMYVKIEPEELRWKEIGGLQTIKLTNTSDKRTAIKASNSRKIVSISPILPDGIT</sequence>